<dbReference type="Proteomes" id="UP000547674">
    <property type="component" value="Unassembled WGS sequence"/>
</dbReference>
<evidence type="ECO:0000256" key="3">
    <source>
        <dbReference type="ARBA" id="ARBA00022989"/>
    </source>
</evidence>
<feature type="domain" description="Major facilitator superfamily (MFS) profile" evidence="7">
    <location>
        <begin position="1"/>
        <end position="200"/>
    </location>
</feature>
<gene>
    <name evidence="8" type="ORF">HKN21_14590</name>
</gene>
<feature type="transmembrane region" description="Helical" evidence="6">
    <location>
        <begin position="171"/>
        <end position="193"/>
    </location>
</feature>
<dbReference type="PROSITE" id="PS50850">
    <property type="entry name" value="MFS"/>
    <property type="match status" value="1"/>
</dbReference>
<keyword evidence="2 6" id="KW-0812">Transmembrane</keyword>
<keyword evidence="3 6" id="KW-1133">Transmembrane helix</keyword>
<accession>A0A7Y2H3Q9</accession>
<sequence>MRLPNLLASRRGRLTAFFFLYLTEGIPLGFVATAVATTLRRDGVGPAEIGAFVAAFYIPWSWKFIMGPIVDVFASEKLGRRRMWIVGAQTMMVATLLVTVGIDLPAQLKLFTILLLIHNCFAATQDVAIDALAVQVLKENERGLANGLMFGAAYLGQTIGGALVLKMMGAIGLQGGIVFVAACIASVTLLVALPLKEGARDSSLQVEGSGASRAFAEVWLFVKEAFRALLMNRLGFFGLIFALLPAGAMSLGGALQSNLAVEIGMTDSRIGDLAFWSTILSAFGCIVGGLLSDKLGRRKMLALYIFAMSLPVFYLSMVLKEHGFIMPVDMNDPDRVNAPQAIFQAFWISCLIYSLINGLMYGTRTALFMDVTNPLVAATQFTAYMALLNLTISYSLAWQGFFIERHGYPNTLLVDGIFGLVCILVLPFMVKKKAAGMEGPSGGRLTTASPQNVPAEPTVGTHLEDNK</sequence>
<dbReference type="Gene3D" id="1.20.1250.20">
    <property type="entry name" value="MFS general substrate transporter like domains"/>
    <property type="match status" value="2"/>
</dbReference>
<comment type="subcellular location">
    <subcellularLocation>
        <location evidence="1">Membrane</location>
        <topology evidence="1">Multi-pass membrane protein</topology>
    </subcellularLocation>
</comment>
<dbReference type="SUPFAM" id="SSF103473">
    <property type="entry name" value="MFS general substrate transporter"/>
    <property type="match status" value="1"/>
</dbReference>
<dbReference type="InterPro" id="IPR011701">
    <property type="entry name" value="MFS"/>
</dbReference>
<evidence type="ECO:0000256" key="4">
    <source>
        <dbReference type="ARBA" id="ARBA00023136"/>
    </source>
</evidence>
<feature type="transmembrane region" description="Helical" evidence="6">
    <location>
        <begin position="43"/>
        <end position="62"/>
    </location>
</feature>
<evidence type="ECO:0000313" key="9">
    <source>
        <dbReference type="Proteomes" id="UP000547674"/>
    </source>
</evidence>
<dbReference type="InterPro" id="IPR004752">
    <property type="entry name" value="AmpG_permease/AT-1"/>
</dbReference>
<feature type="transmembrane region" description="Helical" evidence="6">
    <location>
        <begin position="12"/>
        <end position="37"/>
    </location>
</feature>
<dbReference type="GO" id="GO:0022857">
    <property type="term" value="F:transmembrane transporter activity"/>
    <property type="evidence" value="ECO:0007669"/>
    <property type="project" value="InterPro"/>
</dbReference>
<feature type="transmembrane region" description="Helical" evidence="6">
    <location>
        <begin position="273"/>
        <end position="292"/>
    </location>
</feature>
<feature type="transmembrane region" description="Helical" evidence="6">
    <location>
        <begin position="234"/>
        <end position="253"/>
    </location>
</feature>
<dbReference type="PANTHER" id="PTHR12778">
    <property type="entry name" value="SOLUTE CARRIER FAMILY 33 ACETYL-COA TRANSPORTER -RELATED"/>
    <property type="match status" value="1"/>
</dbReference>
<evidence type="ECO:0000256" key="2">
    <source>
        <dbReference type="ARBA" id="ARBA00022692"/>
    </source>
</evidence>
<comment type="caution">
    <text evidence="8">The sequence shown here is derived from an EMBL/GenBank/DDBJ whole genome shotgun (WGS) entry which is preliminary data.</text>
</comment>
<feature type="transmembrane region" description="Helical" evidence="6">
    <location>
        <begin position="339"/>
        <end position="359"/>
    </location>
</feature>
<feature type="transmembrane region" description="Helical" evidence="6">
    <location>
        <begin position="412"/>
        <end position="430"/>
    </location>
</feature>
<feature type="transmembrane region" description="Helical" evidence="6">
    <location>
        <begin position="371"/>
        <end position="392"/>
    </location>
</feature>
<dbReference type="AlphaFoldDB" id="A0A7Y2H3Q9"/>
<evidence type="ECO:0000256" key="6">
    <source>
        <dbReference type="SAM" id="Phobius"/>
    </source>
</evidence>
<feature type="region of interest" description="Disordered" evidence="5">
    <location>
        <begin position="438"/>
        <end position="467"/>
    </location>
</feature>
<feature type="transmembrane region" description="Helical" evidence="6">
    <location>
        <begin position="301"/>
        <end position="319"/>
    </location>
</feature>
<evidence type="ECO:0000313" key="8">
    <source>
        <dbReference type="EMBL" id="NNF07988.1"/>
    </source>
</evidence>
<organism evidence="8 9">
    <name type="scientific">Eiseniibacteriota bacterium</name>
    <dbReference type="NCBI Taxonomy" id="2212470"/>
    <lineage>
        <taxon>Bacteria</taxon>
        <taxon>Candidatus Eiseniibacteriota</taxon>
    </lineage>
</organism>
<dbReference type="EMBL" id="JABDJR010000587">
    <property type="protein sequence ID" value="NNF07988.1"/>
    <property type="molecule type" value="Genomic_DNA"/>
</dbReference>
<proteinExistence type="predicted"/>
<evidence type="ECO:0000259" key="7">
    <source>
        <dbReference type="PROSITE" id="PS50850"/>
    </source>
</evidence>
<evidence type="ECO:0000256" key="1">
    <source>
        <dbReference type="ARBA" id="ARBA00004141"/>
    </source>
</evidence>
<name>A0A7Y2H3Q9_UNCEI</name>
<reference evidence="8 9" key="1">
    <citation type="submission" date="2020-03" db="EMBL/GenBank/DDBJ databases">
        <title>Metabolic flexibility allows generalist bacteria to become dominant in a frequently disturbed ecosystem.</title>
        <authorList>
            <person name="Chen Y.-J."/>
            <person name="Leung P.M."/>
            <person name="Bay S.K."/>
            <person name="Hugenholtz P."/>
            <person name="Kessler A.J."/>
            <person name="Shelley G."/>
            <person name="Waite D.W."/>
            <person name="Cook P.L."/>
            <person name="Greening C."/>
        </authorList>
    </citation>
    <scope>NUCLEOTIDE SEQUENCE [LARGE SCALE GENOMIC DNA]</scope>
    <source>
        <strain evidence="8">SS_bin_28</strain>
    </source>
</reference>
<protein>
    <submittedName>
        <fullName evidence="8">MFS transporter</fullName>
    </submittedName>
</protein>
<dbReference type="GO" id="GO:0016020">
    <property type="term" value="C:membrane"/>
    <property type="evidence" value="ECO:0007669"/>
    <property type="project" value="UniProtKB-SubCell"/>
</dbReference>
<dbReference type="Pfam" id="PF07690">
    <property type="entry name" value="MFS_1"/>
    <property type="match status" value="1"/>
</dbReference>
<dbReference type="InterPro" id="IPR020846">
    <property type="entry name" value="MFS_dom"/>
</dbReference>
<evidence type="ECO:0000256" key="5">
    <source>
        <dbReference type="SAM" id="MobiDB-lite"/>
    </source>
</evidence>
<keyword evidence="4 6" id="KW-0472">Membrane</keyword>
<dbReference type="InterPro" id="IPR036259">
    <property type="entry name" value="MFS_trans_sf"/>
</dbReference>
<dbReference type="PANTHER" id="PTHR12778:SF9">
    <property type="entry name" value="ACETYL-COENZYME A TRANSPORTER 1"/>
    <property type="match status" value="1"/>
</dbReference>
<feature type="transmembrane region" description="Helical" evidence="6">
    <location>
        <begin position="83"/>
        <end position="102"/>
    </location>
</feature>